<evidence type="ECO:0000256" key="3">
    <source>
        <dbReference type="ARBA" id="ARBA00008295"/>
    </source>
</evidence>
<dbReference type="Proteomes" id="UP001479290">
    <property type="component" value="Unassembled WGS sequence"/>
</dbReference>
<evidence type="ECO:0000256" key="10">
    <source>
        <dbReference type="SAM" id="Phobius"/>
    </source>
</evidence>
<reference evidence="11 12" key="1">
    <citation type="submission" date="2024-05" db="EMBL/GenBank/DDBJ databases">
        <title>A high-quality chromosomal-level genome assembly of Topmouth culter (Culter alburnus).</title>
        <authorList>
            <person name="Zhao H."/>
        </authorList>
    </citation>
    <scope>NUCLEOTIDE SEQUENCE [LARGE SCALE GENOMIC DNA]</scope>
    <source>
        <strain evidence="11">CATC2023</strain>
        <tissue evidence="11">Muscle</tissue>
    </source>
</reference>
<keyword evidence="8 10" id="KW-1133">Transmembrane helix</keyword>
<keyword evidence="5" id="KW-1003">Cell membrane</keyword>
<evidence type="ECO:0000313" key="12">
    <source>
        <dbReference type="Proteomes" id="UP001479290"/>
    </source>
</evidence>
<dbReference type="InterPro" id="IPR004031">
    <property type="entry name" value="PMP22/EMP/MP20/Claudin"/>
</dbReference>
<feature type="transmembrane region" description="Helical" evidence="10">
    <location>
        <begin position="78"/>
        <end position="98"/>
    </location>
</feature>
<evidence type="ECO:0000313" key="11">
    <source>
        <dbReference type="EMBL" id="KAK9967433.1"/>
    </source>
</evidence>
<organism evidence="11 12">
    <name type="scientific">Culter alburnus</name>
    <name type="common">Topmouth culter</name>
    <dbReference type="NCBI Taxonomy" id="194366"/>
    <lineage>
        <taxon>Eukaryota</taxon>
        <taxon>Metazoa</taxon>
        <taxon>Chordata</taxon>
        <taxon>Craniata</taxon>
        <taxon>Vertebrata</taxon>
        <taxon>Euteleostomi</taxon>
        <taxon>Actinopterygii</taxon>
        <taxon>Neopterygii</taxon>
        <taxon>Teleostei</taxon>
        <taxon>Ostariophysi</taxon>
        <taxon>Cypriniformes</taxon>
        <taxon>Xenocyprididae</taxon>
        <taxon>Xenocypridinae</taxon>
        <taxon>Culter</taxon>
    </lineage>
</organism>
<evidence type="ECO:0008006" key="13">
    <source>
        <dbReference type="Google" id="ProtNLM"/>
    </source>
</evidence>
<name>A0AAW2A3G6_CULAL</name>
<keyword evidence="12" id="KW-1185">Reference proteome</keyword>
<evidence type="ECO:0000256" key="8">
    <source>
        <dbReference type="ARBA" id="ARBA00022989"/>
    </source>
</evidence>
<dbReference type="GO" id="GO:0005886">
    <property type="term" value="C:plasma membrane"/>
    <property type="evidence" value="ECO:0007669"/>
    <property type="project" value="UniProtKB-SubCell"/>
</dbReference>
<evidence type="ECO:0000256" key="7">
    <source>
        <dbReference type="ARBA" id="ARBA00022949"/>
    </source>
</evidence>
<dbReference type="GO" id="GO:0005198">
    <property type="term" value="F:structural molecule activity"/>
    <property type="evidence" value="ECO:0007669"/>
    <property type="project" value="InterPro"/>
</dbReference>
<feature type="transmembrane region" description="Helical" evidence="10">
    <location>
        <begin position="6"/>
        <end position="24"/>
    </location>
</feature>
<evidence type="ECO:0000256" key="4">
    <source>
        <dbReference type="ARBA" id="ARBA00022427"/>
    </source>
</evidence>
<keyword evidence="4" id="KW-0796">Tight junction</keyword>
<dbReference type="Pfam" id="PF00822">
    <property type="entry name" value="PMP22_Claudin"/>
    <property type="match status" value="1"/>
</dbReference>
<keyword evidence="7" id="KW-0965">Cell junction</keyword>
<evidence type="ECO:0000256" key="1">
    <source>
        <dbReference type="ARBA" id="ARBA00004435"/>
    </source>
</evidence>
<dbReference type="PANTHER" id="PTHR12002">
    <property type="entry name" value="CLAUDIN"/>
    <property type="match status" value="1"/>
</dbReference>
<comment type="caution">
    <text evidence="11">The sequence shown here is derived from an EMBL/GenBank/DDBJ whole genome shotgun (WGS) entry which is preliminary data.</text>
</comment>
<evidence type="ECO:0000256" key="9">
    <source>
        <dbReference type="ARBA" id="ARBA00023136"/>
    </source>
</evidence>
<protein>
    <recommendedName>
        <fullName evidence="13">Claudin</fullName>
    </recommendedName>
</protein>
<keyword evidence="9 10" id="KW-0472">Membrane</keyword>
<evidence type="ECO:0000256" key="2">
    <source>
        <dbReference type="ARBA" id="ARBA00004651"/>
    </source>
</evidence>
<evidence type="ECO:0000256" key="5">
    <source>
        <dbReference type="ARBA" id="ARBA00022475"/>
    </source>
</evidence>
<gene>
    <name evidence="11" type="ORF">ABG768_001834</name>
</gene>
<comment type="similarity">
    <text evidence="3">Belongs to the claudin family.</text>
</comment>
<dbReference type="EMBL" id="JAWDJR010000010">
    <property type="protein sequence ID" value="KAK9967433.1"/>
    <property type="molecule type" value="Genomic_DNA"/>
</dbReference>
<accession>A0AAW2A3G6</accession>
<evidence type="ECO:0000256" key="6">
    <source>
        <dbReference type="ARBA" id="ARBA00022692"/>
    </source>
</evidence>
<keyword evidence="6 10" id="KW-0812">Transmembrane</keyword>
<dbReference type="GO" id="GO:0005923">
    <property type="term" value="C:bicellular tight junction"/>
    <property type="evidence" value="ECO:0007669"/>
    <property type="project" value="UniProtKB-SubCell"/>
</dbReference>
<dbReference type="Gene3D" id="1.20.140.150">
    <property type="match status" value="1"/>
</dbReference>
<sequence>MALQLFGYIMSITGLCGLIVGTFTNEWKIIGHENDQTVTRDEYEGLWMECEIRSSSVAICKYYNSLLHQTYEIQLARVMMIISIVFASLAALVAISGLRCSRCLEENEKSKDRTAFAGGILFVCGGEFNPDLKNHYETRARSEIYFLVLSNRLITIDCV</sequence>
<dbReference type="InterPro" id="IPR006187">
    <property type="entry name" value="Claudin"/>
</dbReference>
<dbReference type="AlphaFoldDB" id="A0AAW2A3G6"/>
<proteinExistence type="inferred from homology"/>
<comment type="subcellular location">
    <subcellularLocation>
        <location evidence="1">Cell junction</location>
        <location evidence="1">Tight junction</location>
    </subcellularLocation>
    <subcellularLocation>
        <location evidence="2">Cell membrane</location>
        <topology evidence="2">Multi-pass membrane protein</topology>
    </subcellularLocation>
</comment>